<feature type="region of interest" description="Disordered" evidence="2">
    <location>
        <begin position="987"/>
        <end position="1036"/>
    </location>
</feature>
<feature type="compositionally biased region" description="Low complexity" evidence="2">
    <location>
        <begin position="201"/>
        <end position="219"/>
    </location>
</feature>
<feature type="compositionally biased region" description="Low complexity" evidence="2">
    <location>
        <begin position="617"/>
        <end position="635"/>
    </location>
</feature>
<proteinExistence type="predicted"/>
<dbReference type="Gene3D" id="3.30.50.10">
    <property type="entry name" value="Erythroid Transcription Factor GATA-1, subunit A"/>
    <property type="match status" value="1"/>
</dbReference>
<dbReference type="InterPro" id="IPR037651">
    <property type="entry name" value="Swc3"/>
</dbReference>
<dbReference type="Pfam" id="PF24707">
    <property type="entry name" value="Swc3"/>
    <property type="match status" value="1"/>
</dbReference>
<dbReference type="OrthoDB" id="5338195at2759"/>
<feature type="region of interest" description="Disordered" evidence="2">
    <location>
        <begin position="1"/>
        <end position="64"/>
    </location>
</feature>
<dbReference type="GO" id="GO:0043565">
    <property type="term" value="F:sequence-specific DNA binding"/>
    <property type="evidence" value="ECO:0007669"/>
    <property type="project" value="InterPro"/>
</dbReference>
<dbReference type="GO" id="GO:0008270">
    <property type="term" value="F:zinc ion binding"/>
    <property type="evidence" value="ECO:0007669"/>
    <property type="project" value="UniProtKB-KW"/>
</dbReference>
<dbReference type="PROSITE" id="PS50114">
    <property type="entry name" value="GATA_ZN_FINGER_2"/>
    <property type="match status" value="1"/>
</dbReference>
<evidence type="ECO:0000313" key="4">
    <source>
        <dbReference type="EMBL" id="TGZ82216.1"/>
    </source>
</evidence>
<dbReference type="Pfam" id="PF07052">
    <property type="entry name" value="Hep_59"/>
    <property type="match status" value="1"/>
</dbReference>
<name>A0A4S2MZW9_9PEZI</name>
<dbReference type="GO" id="GO:0006355">
    <property type="term" value="P:regulation of DNA-templated transcription"/>
    <property type="evidence" value="ECO:0007669"/>
    <property type="project" value="InterPro"/>
</dbReference>
<feature type="compositionally biased region" description="Low complexity" evidence="2">
    <location>
        <begin position="732"/>
        <end position="751"/>
    </location>
</feature>
<feature type="compositionally biased region" description="Basic residues" evidence="2">
    <location>
        <begin position="761"/>
        <end position="770"/>
    </location>
</feature>
<evidence type="ECO:0000259" key="3">
    <source>
        <dbReference type="PROSITE" id="PS50114"/>
    </source>
</evidence>
<accession>A0A4S2MZW9</accession>
<feature type="compositionally biased region" description="Low complexity" evidence="2">
    <location>
        <begin position="20"/>
        <end position="31"/>
    </location>
</feature>
<dbReference type="InterPro" id="IPR013088">
    <property type="entry name" value="Znf_NHR/GATA"/>
</dbReference>
<dbReference type="EMBL" id="ML220116">
    <property type="protein sequence ID" value="TGZ82216.1"/>
    <property type="molecule type" value="Genomic_DNA"/>
</dbReference>
<dbReference type="PANTHER" id="PTHR28108">
    <property type="entry name" value="SWR1-COMPLEX PROTEIN 3"/>
    <property type="match status" value="1"/>
</dbReference>
<dbReference type="GO" id="GO:0000812">
    <property type="term" value="C:Swr1 complex"/>
    <property type="evidence" value="ECO:0007669"/>
    <property type="project" value="InterPro"/>
</dbReference>
<sequence>MVEKRKRPTVSTSDRRSSTTKRQSSVSTPAPTSEPPRPPSPFSHIPTSISRDEPLPVLPERQPEDLQLKDFKSVAESKVLSESLARSQRFWADGDIFEKFWIKQRKSRKLDPALIEKNPNKETMVRLGPAVMTCMPHRFDLRMFSVVQPIKPPPTPQPPQTPTPAPVAPTQQPIPMTPVQRPSVQQPVQQPILQPVPQPIPQSVHQIQQPQAPSAQLQPPTTPRTPVPTPQAAPQHTASSPVPHPQIRPPVHPPPPPNPPQAPPQAPLQPVAPQPQTPAPVATPIQQPLGAPPRPPTLQTPQPSPAQPQTDPVIQLLAMRAATDGDLKQLMRIVASGKATRDQLQEFQRHIDILTAEAGLSKPGARPPQPQGPPSGTPIQRPPGQLVPQQPGPMITHPQGTPYQHYPQQPHIRPQQYHTPAPPPQPKPRSYPQTPKHETIGIIFEFLDPYSQGDRFLFPKYTILEYLNRGHAVRASFIATRKIGEESFYQPITIVIEAQAPKIIETLHRVVADQDTTRAHMTQIMSTMKRADDTFLVYRLRREEGEPIPTGPVVPHLQLELPPAKSRRTLKEKENTPTSSTVPKSRPVKKDAAESNCIVSVSMNPGVATTTMFVGGSLSTSSPSDSTTPSASWSLASPPYTRPPRSRKGRIADPTKNCYLCDTSHTSLWRKALINGLEVTLCNACGIKKKTAEKKSETGDHGSGGGDIIMNVDSEPTGAANGDQDIPVPPNTALLSSTTPMSTTAASPHTTDTPSIPIFMSKRRKIFRRRERSESPPATSTNTTTSETAPTTFAASLEDSPPSPPPVKPAAIRRPVRRFGLEVSSQANGSHTEGSTSTSNPDAGTGANALASSADSDVQAVINRFTHQTGQILDVDKHMMAYIESRMSSSSVTPRPPPSQPQQQPPQQSDSKPISASTTQSSPPSPSSRSTYPQNSESRGATLGKLHEVDLGEDARRRNILRTTAALSSTTSTNLSSSAAAAAATASTAATSTPSQDRTPHPLTLIAPSPPITAATLSTTSPQPSNRARQKKLKRTLADTERDLLVEQVLAEYSTAHPNSTVEQSDPWDLNQNGEDADMAADDRIAEKFRKEFVDAMLSKRRRRGDGAGSQSAQKKKGEEKRPKGPKLGGSRMARQMMREREMGKK</sequence>
<feature type="compositionally biased region" description="Pro residues" evidence="2">
    <location>
        <begin position="894"/>
        <end position="904"/>
    </location>
</feature>
<feature type="compositionally biased region" description="Pro residues" evidence="2">
    <location>
        <begin position="32"/>
        <end position="41"/>
    </location>
</feature>
<evidence type="ECO:0000256" key="2">
    <source>
        <dbReference type="SAM" id="MobiDB-lite"/>
    </source>
</evidence>
<feature type="compositionally biased region" description="Low complexity" evidence="2">
    <location>
        <begin position="905"/>
        <end position="933"/>
    </location>
</feature>
<feature type="compositionally biased region" description="Polar residues" evidence="2">
    <location>
        <begin position="1015"/>
        <end position="1027"/>
    </location>
</feature>
<feature type="compositionally biased region" description="Low complexity" evidence="2">
    <location>
        <begin position="279"/>
        <end position="288"/>
    </location>
</feature>
<feature type="compositionally biased region" description="Polar residues" evidence="2">
    <location>
        <begin position="824"/>
        <end position="842"/>
    </location>
</feature>
<feature type="compositionally biased region" description="Low complexity" evidence="2">
    <location>
        <begin position="377"/>
        <end position="393"/>
    </location>
</feature>
<keyword evidence="5" id="KW-1185">Reference proteome</keyword>
<feature type="region of interest" description="Disordered" evidence="2">
    <location>
        <begin position="1055"/>
        <end position="1083"/>
    </location>
</feature>
<feature type="region of interest" description="Disordered" evidence="2">
    <location>
        <begin position="617"/>
        <end position="654"/>
    </location>
</feature>
<feature type="region of interest" description="Disordered" evidence="2">
    <location>
        <begin position="824"/>
        <end position="851"/>
    </location>
</feature>
<feature type="compositionally biased region" description="Polar residues" evidence="2">
    <location>
        <begin position="1056"/>
        <end position="1074"/>
    </location>
</feature>
<keyword evidence="1" id="KW-0863">Zinc-finger</keyword>
<dbReference type="InterPro" id="IPR000679">
    <property type="entry name" value="Znf_GATA"/>
</dbReference>
<feature type="compositionally biased region" description="Pro residues" evidence="2">
    <location>
        <begin position="242"/>
        <end position="278"/>
    </location>
</feature>
<feature type="compositionally biased region" description="Pro residues" evidence="2">
    <location>
        <begin position="220"/>
        <end position="231"/>
    </location>
</feature>
<feature type="compositionally biased region" description="Pro residues" evidence="2">
    <location>
        <begin position="365"/>
        <end position="376"/>
    </location>
</feature>
<dbReference type="PANTHER" id="PTHR28108:SF1">
    <property type="entry name" value="SWR1-COMPLEX PROTEIN 3"/>
    <property type="match status" value="1"/>
</dbReference>
<dbReference type="SUPFAM" id="SSF57716">
    <property type="entry name" value="Glucocorticoid receptor-like (DNA-binding domain)"/>
    <property type="match status" value="1"/>
</dbReference>
<feature type="region of interest" description="Disordered" evidence="2">
    <location>
        <begin position="1096"/>
        <end position="1146"/>
    </location>
</feature>
<feature type="domain" description="GATA-type" evidence="3">
    <location>
        <begin position="652"/>
        <end position="690"/>
    </location>
</feature>
<feature type="compositionally biased region" description="Pro residues" evidence="2">
    <location>
        <begin position="420"/>
        <end position="429"/>
    </location>
</feature>
<feature type="region of interest" description="Disordered" evidence="2">
    <location>
        <begin position="691"/>
        <end position="810"/>
    </location>
</feature>
<feature type="compositionally biased region" description="Pro residues" evidence="2">
    <location>
        <begin position="290"/>
        <end position="306"/>
    </location>
</feature>
<dbReference type="GO" id="GO:0140849">
    <property type="term" value="F:ATP-dependent H2AZ histone chaperone activity"/>
    <property type="evidence" value="ECO:0007669"/>
    <property type="project" value="InterPro"/>
</dbReference>
<organism evidence="4 5">
    <name type="scientific">Ascodesmis nigricans</name>
    <dbReference type="NCBI Taxonomy" id="341454"/>
    <lineage>
        <taxon>Eukaryota</taxon>
        <taxon>Fungi</taxon>
        <taxon>Dikarya</taxon>
        <taxon>Ascomycota</taxon>
        <taxon>Pezizomycotina</taxon>
        <taxon>Pezizomycetes</taxon>
        <taxon>Pezizales</taxon>
        <taxon>Ascodesmidaceae</taxon>
        <taxon>Ascodesmis</taxon>
    </lineage>
</organism>
<feature type="compositionally biased region" description="Basic and acidic residues" evidence="2">
    <location>
        <begin position="1137"/>
        <end position="1146"/>
    </location>
</feature>
<feature type="compositionally biased region" description="Pro residues" evidence="2">
    <location>
        <begin position="150"/>
        <end position="167"/>
    </location>
</feature>
<dbReference type="InterPro" id="IPR057558">
    <property type="entry name" value="Swc3_dom"/>
</dbReference>
<feature type="region of interest" description="Disordered" evidence="2">
    <location>
        <begin position="547"/>
        <end position="593"/>
    </location>
</feature>
<feature type="region of interest" description="Disordered" evidence="2">
    <location>
        <begin position="358"/>
        <end position="435"/>
    </location>
</feature>
<evidence type="ECO:0000256" key="1">
    <source>
        <dbReference type="PROSITE-ProRule" id="PRU00094"/>
    </source>
</evidence>
<evidence type="ECO:0000313" key="5">
    <source>
        <dbReference type="Proteomes" id="UP000298138"/>
    </source>
</evidence>
<keyword evidence="1" id="KW-0479">Metal-binding</keyword>
<feature type="region of interest" description="Disordered" evidence="2">
    <location>
        <begin position="148"/>
        <end position="313"/>
    </location>
</feature>
<protein>
    <recommendedName>
        <fullName evidence="3">GATA-type domain-containing protein</fullName>
    </recommendedName>
</protein>
<keyword evidence="1" id="KW-0862">Zinc</keyword>
<dbReference type="Proteomes" id="UP000298138">
    <property type="component" value="Unassembled WGS sequence"/>
</dbReference>
<dbReference type="SMART" id="SM00401">
    <property type="entry name" value="ZnF_GATA"/>
    <property type="match status" value="1"/>
</dbReference>
<dbReference type="InterPro" id="IPR010756">
    <property type="entry name" value="Tls1-like"/>
</dbReference>
<feature type="compositionally biased region" description="Low complexity" evidence="2">
    <location>
        <begin position="775"/>
        <end position="796"/>
    </location>
</feature>
<dbReference type="InParanoid" id="A0A4S2MZW9"/>
<reference evidence="4 5" key="1">
    <citation type="submission" date="2019-04" db="EMBL/GenBank/DDBJ databases">
        <title>Comparative genomics and transcriptomics to analyze fruiting body development in filamentous ascomycetes.</title>
        <authorList>
            <consortium name="DOE Joint Genome Institute"/>
            <person name="Lutkenhaus R."/>
            <person name="Traeger S."/>
            <person name="Breuer J."/>
            <person name="Kuo A."/>
            <person name="Lipzen A."/>
            <person name="Pangilinan J."/>
            <person name="Dilworth D."/>
            <person name="Sandor L."/>
            <person name="Poggeler S."/>
            <person name="Barry K."/>
            <person name="Grigoriev I.V."/>
            <person name="Nowrousian M."/>
        </authorList>
    </citation>
    <scope>NUCLEOTIDE SEQUENCE [LARGE SCALE GENOMIC DNA]</scope>
    <source>
        <strain evidence="4 5">CBS 389.68</strain>
    </source>
</reference>
<feature type="compositionally biased region" description="Low complexity" evidence="2">
    <location>
        <begin position="168"/>
        <end position="193"/>
    </location>
</feature>
<dbReference type="AlphaFoldDB" id="A0A4S2MZW9"/>
<feature type="region of interest" description="Disordered" evidence="2">
    <location>
        <begin position="886"/>
        <end position="950"/>
    </location>
</feature>
<gene>
    <name evidence="4" type="ORF">EX30DRAFT_363300</name>
</gene>